<dbReference type="InterPro" id="IPR013785">
    <property type="entry name" value="Aldolase_TIM"/>
</dbReference>
<reference evidence="1 2" key="1">
    <citation type="submission" date="2023-10" db="EMBL/GenBank/DDBJ databases">
        <title>Novel methanotroph of the genus Methylocapsa from a subarctic wetland.</title>
        <authorList>
            <person name="Belova S.E."/>
            <person name="Oshkin I.Y."/>
            <person name="Miroshnikov K."/>
            <person name="Dedysh S.N."/>
        </authorList>
    </citation>
    <scope>NUCLEOTIDE SEQUENCE [LARGE SCALE GENOMIC DNA]</scope>
    <source>
        <strain evidence="1 2">RX1</strain>
    </source>
</reference>
<dbReference type="EMBL" id="CP136862">
    <property type="protein sequence ID" value="WOJ89512.1"/>
    <property type="molecule type" value="Genomic_DNA"/>
</dbReference>
<gene>
    <name evidence="1" type="ORF">RZS28_17225</name>
</gene>
<sequence length="408" mass="46181">MKHTQASSRSWSGGVSAVVRTSDRIRKQARRWPCTLLGVGVVSKTAVDAAIDLANEYNVDIMLIPSRRQVDMDSLGGGYVHGWNAQRFADHVRARDRGGRILMCRDHGGPWQNTVEIAKSLSPAQAMESAKQSYREDIEAGFSVLHLDTSVTPEGEPSAEDALARLFELYRYCDQTSRELGRDIAFEVGTEEQDSLSHSMEAFFTTLERIVAFCNAEGLQKPTFVVAQTGTKVMEARNVGLLDNPYRIEGALPSEVFVPRLIKGLQRFDIFLKQHNTDYLSDEVLKWHPWLGIHSANVAPEYGVAETRALLRLLYGSRLDHHCERFLELAYNSRKWEKWMLPDTTASDRDRAIIAGHYVFSTDTFQELKSAIERDLRAHGVELDQYLREQVKVPLLRHLKAFRLSGMS</sequence>
<name>A0ABZ0HQF0_9HYPH</name>
<protein>
    <submittedName>
        <fullName evidence="1">Class II D-tagatose-bisphosphate aldolase, non-catalytic subunit</fullName>
    </submittedName>
</protein>
<evidence type="ECO:0000313" key="2">
    <source>
        <dbReference type="Proteomes" id="UP001626536"/>
    </source>
</evidence>
<accession>A0ABZ0HQF0</accession>
<dbReference type="Gene3D" id="3.20.20.70">
    <property type="entry name" value="Aldolase class I"/>
    <property type="match status" value="1"/>
</dbReference>
<dbReference type="RefSeq" id="WP_407338957.1">
    <property type="nucleotide sequence ID" value="NZ_CP136862.1"/>
</dbReference>
<dbReference type="Proteomes" id="UP001626536">
    <property type="component" value="Chromosome"/>
</dbReference>
<keyword evidence="2" id="KW-1185">Reference proteome</keyword>
<dbReference type="SUPFAM" id="SSF51569">
    <property type="entry name" value="Aldolase"/>
    <property type="match status" value="1"/>
</dbReference>
<dbReference type="Pfam" id="PF08013">
    <property type="entry name" value="GatZ_KbaZ-like"/>
    <property type="match status" value="1"/>
</dbReference>
<proteinExistence type="predicted"/>
<organism evidence="1 2">
    <name type="scientific">Methylocapsa polymorpha</name>
    <dbReference type="NCBI Taxonomy" id="3080828"/>
    <lineage>
        <taxon>Bacteria</taxon>
        <taxon>Pseudomonadati</taxon>
        <taxon>Pseudomonadota</taxon>
        <taxon>Alphaproteobacteria</taxon>
        <taxon>Hyphomicrobiales</taxon>
        <taxon>Beijerinckiaceae</taxon>
        <taxon>Methylocapsa</taxon>
    </lineage>
</organism>
<evidence type="ECO:0000313" key="1">
    <source>
        <dbReference type="EMBL" id="WOJ89512.1"/>
    </source>
</evidence>
<dbReference type="InterPro" id="IPR012062">
    <property type="entry name" value="GatZ/KbaZ-like"/>
</dbReference>